<feature type="transmembrane region" description="Helical" evidence="7">
    <location>
        <begin position="166"/>
        <end position="195"/>
    </location>
</feature>
<feature type="transmembrane region" description="Helical" evidence="7">
    <location>
        <begin position="313"/>
        <end position="330"/>
    </location>
</feature>
<evidence type="ECO:0000256" key="3">
    <source>
        <dbReference type="ARBA" id="ARBA00022519"/>
    </source>
</evidence>
<comment type="subcellular location">
    <subcellularLocation>
        <location evidence="1">Cell inner membrane</location>
        <topology evidence="1">Multi-pass membrane protein</topology>
    </subcellularLocation>
</comment>
<keyword evidence="2" id="KW-1003">Cell membrane</keyword>
<dbReference type="PANTHER" id="PTHR33362">
    <property type="entry name" value="SIALIC ACID TRAP TRANSPORTER PERMEASE PROTEIN SIAT-RELATED"/>
    <property type="match status" value="1"/>
</dbReference>
<dbReference type="RefSeq" id="WP_249301427.1">
    <property type="nucleotide sequence ID" value="NZ_CP060634.1"/>
</dbReference>
<evidence type="ECO:0000313" key="9">
    <source>
        <dbReference type="EMBL" id="QNM04779.1"/>
    </source>
</evidence>
<dbReference type="InterPro" id="IPR004681">
    <property type="entry name" value="TRAP_DctM"/>
</dbReference>
<reference evidence="9 10" key="1">
    <citation type="submission" date="2020-08" db="EMBL/GenBank/DDBJ databases">
        <authorList>
            <person name="Liu C."/>
            <person name="Sun Q."/>
        </authorList>
    </citation>
    <scope>NUCLEOTIDE SEQUENCE [LARGE SCALE GENOMIC DNA]</scope>
    <source>
        <strain evidence="9 10">NSJ-38</strain>
    </source>
</reference>
<feature type="transmembrane region" description="Helical" evidence="7">
    <location>
        <begin position="78"/>
        <end position="96"/>
    </location>
</feature>
<keyword evidence="5 7" id="KW-1133">Transmembrane helix</keyword>
<feature type="transmembrane region" description="Helical" evidence="7">
    <location>
        <begin position="47"/>
        <end position="66"/>
    </location>
</feature>
<feature type="domain" description="TRAP C4-dicarboxylate transport system permease DctM subunit" evidence="8">
    <location>
        <begin position="8"/>
        <end position="415"/>
    </location>
</feature>
<keyword evidence="4 7" id="KW-0812">Transmembrane</keyword>
<feature type="transmembrane region" description="Helical" evidence="7">
    <location>
        <begin position="271"/>
        <end position="293"/>
    </location>
</feature>
<evidence type="ECO:0000313" key="10">
    <source>
        <dbReference type="Proteomes" id="UP000515823"/>
    </source>
</evidence>
<keyword evidence="3" id="KW-0997">Cell inner membrane</keyword>
<dbReference type="AlphaFoldDB" id="A0A7G9G1U7"/>
<dbReference type="NCBIfam" id="TIGR00786">
    <property type="entry name" value="dctM"/>
    <property type="match status" value="1"/>
</dbReference>
<feature type="transmembrane region" description="Helical" evidence="7">
    <location>
        <begin position="335"/>
        <end position="352"/>
    </location>
</feature>
<evidence type="ECO:0000256" key="7">
    <source>
        <dbReference type="SAM" id="Phobius"/>
    </source>
</evidence>
<evidence type="ECO:0000256" key="2">
    <source>
        <dbReference type="ARBA" id="ARBA00022475"/>
    </source>
</evidence>
<dbReference type="GO" id="GO:0022857">
    <property type="term" value="F:transmembrane transporter activity"/>
    <property type="evidence" value="ECO:0007669"/>
    <property type="project" value="TreeGrafter"/>
</dbReference>
<dbReference type="PIRSF" id="PIRSF006066">
    <property type="entry name" value="HI0050"/>
    <property type="match status" value="1"/>
</dbReference>
<keyword evidence="6 7" id="KW-0472">Membrane</keyword>
<sequence>MDPIWGLLLLLVLFLAGMPVTYALGFSALFIMRFSTGMKWITIGQQMMAGLNSFTILAVPLFLLAGKLMNKCGVTDRLFKFARAIVGWLPGGLGHVNVLASFIFAGMSGTAIADASGLGLIEIKAMKDAGYDKDFSCAVTAASSTLGPIIPPSMPLVVYGTISGTSIGALFVAGVVPGIIMGVVMMALVFVYAIIKKYPKDRLYTKRQLLHACKQGFLPCMTPVIILLGIYTGIFTPTESAAIVVIYAAILGIFVYREINFREFVEVLKETVADAIGICILISAATLFGNVLVKAMIPQTVMEFIVNSISNKYVFLLILNLALLLVGMFMETVSAITILTPIILPVAVAFGINPIHLGIIMVLNLMIGVLSPPFGVVLFAINKVGEISFGRLVKALIPWFVVLLAALAIVTMVPWTCTWLPSTMGLGGL</sequence>
<dbReference type="KEGG" id="qdo:H9Q78_09975"/>
<feature type="transmembrane region" description="Helical" evidence="7">
    <location>
        <begin position="393"/>
        <end position="415"/>
    </location>
</feature>
<evidence type="ECO:0000256" key="6">
    <source>
        <dbReference type="ARBA" id="ARBA00023136"/>
    </source>
</evidence>
<dbReference type="InterPro" id="IPR010656">
    <property type="entry name" value="DctM"/>
</dbReference>
<feature type="transmembrane region" description="Helical" evidence="7">
    <location>
        <begin position="358"/>
        <end position="381"/>
    </location>
</feature>
<protein>
    <submittedName>
        <fullName evidence="9">TRAP transporter large permease</fullName>
    </submittedName>
</protein>
<dbReference type="Pfam" id="PF06808">
    <property type="entry name" value="DctM"/>
    <property type="match status" value="1"/>
</dbReference>
<evidence type="ECO:0000256" key="4">
    <source>
        <dbReference type="ARBA" id="ARBA00022692"/>
    </source>
</evidence>
<accession>A0A7G9G1U7</accession>
<evidence type="ECO:0000256" key="5">
    <source>
        <dbReference type="ARBA" id="ARBA00022989"/>
    </source>
</evidence>
<evidence type="ECO:0000256" key="1">
    <source>
        <dbReference type="ARBA" id="ARBA00004429"/>
    </source>
</evidence>
<proteinExistence type="predicted"/>
<name>A0A7G9G1U7_9FIRM</name>
<gene>
    <name evidence="9" type="ORF">H9Q78_09975</name>
</gene>
<keyword evidence="10" id="KW-1185">Reference proteome</keyword>
<evidence type="ECO:0000259" key="8">
    <source>
        <dbReference type="Pfam" id="PF06808"/>
    </source>
</evidence>
<organism evidence="9 10">
    <name type="scientific">Qiania dongpingensis</name>
    <dbReference type="NCBI Taxonomy" id="2763669"/>
    <lineage>
        <taxon>Bacteria</taxon>
        <taxon>Bacillati</taxon>
        <taxon>Bacillota</taxon>
        <taxon>Clostridia</taxon>
        <taxon>Lachnospirales</taxon>
        <taxon>Lachnospiraceae</taxon>
        <taxon>Qiania</taxon>
    </lineage>
</organism>
<dbReference type="Proteomes" id="UP000515823">
    <property type="component" value="Chromosome"/>
</dbReference>
<feature type="transmembrane region" description="Helical" evidence="7">
    <location>
        <begin position="240"/>
        <end position="259"/>
    </location>
</feature>
<feature type="transmembrane region" description="Helical" evidence="7">
    <location>
        <begin position="216"/>
        <end position="234"/>
    </location>
</feature>
<dbReference type="GO" id="GO:0005886">
    <property type="term" value="C:plasma membrane"/>
    <property type="evidence" value="ECO:0007669"/>
    <property type="project" value="UniProtKB-SubCell"/>
</dbReference>
<dbReference type="EMBL" id="CP060634">
    <property type="protein sequence ID" value="QNM04779.1"/>
    <property type="molecule type" value="Genomic_DNA"/>
</dbReference>
<dbReference type="PANTHER" id="PTHR33362:SF3">
    <property type="entry name" value="SIALIC ACID TRAP TRANSPORTER PERMEASE PROTEIN SIAT"/>
    <property type="match status" value="1"/>
</dbReference>